<feature type="region of interest" description="Disordered" evidence="1">
    <location>
        <begin position="27"/>
        <end position="55"/>
    </location>
</feature>
<dbReference type="AlphaFoldDB" id="A0A663A7X0"/>
<organism evidence="2 3">
    <name type="scientific">Halobacterium salinarum (strain ATCC 33171 / DSM 3754 / JCM 8978 / NBRC 102687 / NCIMB 764 / 91-R6)</name>
    <dbReference type="NCBI Taxonomy" id="2597657"/>
    <lineage>
        <taxon>Archaea</taxon>
        <taxon>Methanobacteriati</taxon>
        <taxon>Methanobacteriota</taxon>
        <taxon>Stenosarchaea group</taxon>
        <taxon>Halobacteria</taxon>
        <taxon>Halobacteriales</taxon>
        <taxon>Halobacteriaceae</taxon>
        <taxon>Halobacterium</taxon>
    </lineage>
</organism>
<accession>A0A663A7X0</accession>
<sequence>MNRRTVLSGTAAAISAGLAGCSTSTTQRLPSAVRREEPIDRPFSTPVVGENKTTAGADQNGVVELRVHVHKTPELLMLVSIFQLNPGESYESNGWKSTGFNVEHRWGGTRYDGEGGLSRRATLVQAPTDDAETPYRMATTDDSARHVWQVRCQTPMVSATTDIFVTEFPVPESAQWGDTFTVKVHAEFSNEQQKDRVWCELPVTYSPSES</sequence>
<evidence type="ECO:0000256" key="1">
    <source>
        <dbReference type="SAM" id="MobiDB-lite"/>
    </source>
</evidence>
<dbReference type="Proteomes" id="UP000323075">
    <property type="component" value="Unassembled WGS sequence"/>
</dbReference>
<dbReference type="EMBL" id="VRYN01000003">
    <property type="protein sequence ID" value="TYO76189.1"/>
    <property type="molecule type" value="Genomic_DNA"/>
</dbReference>
<name>A0A663A7X0_HALS9</name>
<evidence type="ECO:0000313" key="3">
    <source>
        <dbReference type="Proteomes" id="UP000323075"/>
    </source>
</evidence>
<gene>
    <name evidence="2" type="ORF">APQ99_01746</name>
</gene>
<dbReference type="PROSITE" id="PS51257">
    <property type="entry name" value="PROKAR_LIPOPROTEIN"/>
    <property type="match status" value="1"/>
</dbReference>
<proteinExistence type="predicted"/>
<protein>
    <submittedName>
        <fullName evidence="2">Uncharacterized protein</fullName>
    </submittedName>
</protein>
<reference evidence="2 3" key="1">
    <citation type="submission" date="2019-07" db="EMBL/GenBank/DDBJ databases">
        <title>Genomic Encyclopedia of Archaeal and Bacterial Type Strains, Phase II (KMG-II): from individual species to whole genera.</title>
        <authorList>
            <person name="Goeker M."/>
        </authorList>
    </citation>
    <scope>NUCLEOTIDE SEQUENCE [LARGE SCALE GENOMIC DNA]</scope>
    <source>
        <strain evidence="2 3">DSM 3754</strain>
    </source>
</reference>
<comment type="caution">
    <text evidence="2">The sequence shown here is derived from an EMBL/GenBank/DDBJ whole genome shotgun (WGS) entry which is preliminary data.</text>
</comment>
<evidence type="ECO:0000313" key="2">
    <source>
        <dbReference type="EMBL" id="TYO76189.1"/>
    </source>
</evidence>